<name>A0A1S1PNA0_9ACTN</name>
<evidence type="ECO:0000313" key="2">
    <source>
        <dbReference type="EMBL" id="OHV22846.1"/>
    </source>
</evidence>
<keyword evidence="3" id="KW-1185">Reference proteome</keyword>
<reference evidence="3" key="1">
    <citation type="submission" date="2016-07" db="EMBL/GenBank/DDBJ databases">
        <title>Frankia sp. NRRL B-16219 Genome sequencing.</title>
        <authorList>
            <person name="Ghodhbane-Gtari F."/>
            <person name="Swanson E."/>
            <person name="Gueddou A."/>
            <person name="Louati M."/>
            <person name="Nouioui I."/>
            <person name="Hezbri K."/>
            <person name="Abebe-Akele F."/>
            <person name="Simpson S."/>
            <person name="Morris K."/>
            <person name="Thomas K."/>
            <person name="Gtari M."/>
            <person name="Tisa L.S."/>
        </authorList>
    </citation>
    <scope>NUCLEOTIDE SEQUENCE [LARGE SCALE GENOMIC DNA]</scope>
    <source>
        <strain evidence="3">NRRL B-16219</strain>
    </source>
</reference>
<dbReference type="EMBL" id="MAXA01000243">
    <property type="protein sequence ID" value="OHV22846.1"/>
    <property type="molecule type" value="Genomic_DNA"/>
</dbReference>
<evidence type="ECO:0008006" key="4">
    <source>
        <dbReference type="Google" id="ProtNLM"/>
    </source>
</evidence>
<evidence type="ECO:0000313" key="3">
    <source>
        <dbReference type="Proteomes" id="UP000179769"/>
    </source>
</evidence>
<dbReference type="RefSeq" id="WP_071065959.1">
    <property type="nucleotide sequence ID" value="NZ_JBFLUH010000142.1"/>
</dbReference>
<feature type="region of interest" description="Disordered" evidence="1">
    <location>
        <begin position="1"/>
        <end position="68"/>
    </location>
</feature>
<dbReference type="Proteomes" id="UP000179769">
    <property type="component" value="Unassembled WGS sequence"/>
</dbReference>
<comment type="caution">
    <text evidence="2">The sequence shown here is derived from an EMBL/GenBank/DDBJ whole genome shotgun (WGS) entry which is preliminary data.</text>
</comment>
<dbReference type="OrthoDB" id="5519961at2"/>
<protein>
    <recommendedName>
        <fullName evidence="4">DUF2795 domain-containing protein</fullName>
    </recommendedName>
</protein>
<sequence length="141" mass="15717">MSMDRGSAKHGPKRDELMAHEVAGIVRARRDTRAEEWRSPEPPGEDAPALASRPDSAGVLGSAPPGMTTVDVEERSELARWLGRAVFPAERNEVMDHLRHQHAPDRVVDEVRAAPEGVQFTSLGQLWRALRDDAHVESHRY</sequence>
<dbReference type="InterPro" id="IPR021527">
    <property type="entry name" value="DUF2795"/>
</dbReference>
<accession>A0A1S1PNA0</accession>
<proteinExistence type="predicted"/>
<dbReference type="Pfam" id="PF11387">
    <property type="entry name" value="DUF2795"/>
    <property type="match status" value="1"/>
</dbReference>
<evidence type="ECO:0000256" key="1">
    <source>
        <dbReference type="SAM" id="MobiDB-lite"/>
    </source>
</evidence>
<organism evidence="2 3">
    <name type="scientific">Parafrankia soli</name>
    <dbReference type="NCBI Taxonomy" id="2599596"/>
    <lineage>
        <taxon>Bacteria</taxon>
        <taxon>Bacillati</taxon>
        <taxon>Actinomycetota</taxon>
        <taxon>Actinomycetes</taxon>
        <taxon>Frankiales</taxon>
        <taxon>Frankiaceae</taxon>
        <taxon>Parafrankia</taxon>
    </lineage>
</organism>
<feature type="compositionally biased region" description="Basic and acidic residues" evidence="1">
    <location>
        <begin position="28"/>
        <end position="39"/>
    </location>
</feature>
<gene>
    <name evidence="2" type="ORF">BBK14_24960</name>
</gene>
<dbReference type="AlphaFoldDB" id="A0A1S1PNA0"/>